<accession>A0AAD3CKK4</accession>
<feature type="region of interest" description="Disordered" evidence="5">
    <location>
        <begin position="47"/>
        <end position="72"/>
    </location>
</feature>
<dbReference type="SMART" id="SM00184">
    <property type="entry name" value="RING"/>
    <property type="match status" value="1"/>
</dbReference>
<gene>
    <name evidence="7" type="ORF">CTEN210_03753</name>
</gene>
<dbReference type="InterPro" id="IPR001841">
    <property type="entry name" value="Znf_RING"/>
</dbReference>
<protein>
    <recommendedName>
        <fullName evidence="6">RING-type domain-containing protein</fullName>
    </recommendedName>
</protein>
<dbReference type="PANTHER" id="PTHR14155:SF567">
    <property type="entry name" value="RING-TYPE DOMAIN-CONTAINING PROTEIN"/>
    <property type="match status" value="1"/>
</dbReference>
<evidence type="ECO:0000256" key="5">
    <source>
        <dbReference type="SAM" id="MobiDB-lite"/>
    </source>
</evidence>
<dbReference type="PANTHER" id="PTHR14155">
    <property type="entry name" value="RING FINGER DOMAIN-CONTAINING"/>
    <property type="match status" value="1"/>
</dbReference>
<evidence type="ECO:0000313" key="7">
    <source>
        <dbReference type="EMBL" id="GFH47278.1"/>
    </source>
</evidence>
<evidence type="ECO:0000256" key="1">
    <source>
        <dbReference type="ARBA" id="ARBA00022723"/>
    </source>
</evidence>
<keyword evidence="1" id="KW-0479">Metal-binding</keyword>
<evidence type="ECO:0000256" key="4">
    <source>
        <dbReference type="PROSITE-ProRule" id="PRU00175"/>
    </source>
</evidence>
<evidence type="ECO:0000313" key="8">
    <source>
        <dbReference type="Proteomes" id="UP001054902"/>
    </source>
</evidence>
<dbReference type="InterPro" id="IPR013083">
    <property type="entry name" value="Znf_RING/FYVE/PHD"/>
</dbReference>
<evidence type="ECO:0000256" key="2">
    <source>
        <dbReference type="ARBA" id="ARBA00022771"/>
    </source>
</evidence>
<feature type="region of interest" description="Disordered" evidence="5">
    <location>
        <begin position="1"/>
        <end position="30"/>
    </location>
</feature>
<proteinExistence type="predicted"/>
<dbReference type="Gene3D" id="3.30.40.10">
    <property type="entry name" value="Zinc/RING finger domain, C3HC4 (zinc finger)"/>
    <property type="match status" value="1"/>
</dbReference>
<feature type="compositionally biased region" description="Basic and acidic residues" evidence="5">
    <location>
        <begin position="59"/>
        <end position="72"/>
    </location>
</feature>
<dbReference type="Pfam" id="PF13639">
    <property type="entry name" value="zf-RING_2"/>
    <property type="match status" value="1"/>
</dbReference>
<evidence type="ECO:0000256" key="3">
    <source>
        <dbReference type="ARBA" id="ARBA00022833"/>
    </source>
</evidence>
<dbReference type="EMBL" id="BLLK01000022">
    <property type="protein sequence ID" value="GFH47278.1"/>
    <property type="molecule type" value="Genomic_DNA"/>
</dbReference>
<keyword evidence="3" id="KW-0862">Zinc</keyword>
<reference evidence="7 8" key="1">
    <citation type="journal article" date="2021" name="Sci. Rep.">
        <title>The genome of the diatom Chaetoceros tenuissimus carries an ancient integrated fragment of an extant virus.</title>
        <authorList>
            <person name="Hongo Y."/>
            <person name="Kimura K."/>
            <person name="Takaki Y."/>
            <person name="Yoshida Y."/>
            <person name="Baba S."/>
            <person name="Kobayashi G."/>
            <person name="Nagasaki K."/>
            <person name="Hano T."/>
            <person name="Tomaru Y."/>
        </authorList>
    </citation>
    <scope>NUCLEOTIDE SEQUENCE [LARGE SCALE GENOMIC DNA]</scope>
    <source>
        <strain evidence="7 8">NIES-3715</strain>
    </source>
</reference>
<keyword evidence="8" id="KW-1185">Reference proteome</keyword>
<dbReference type="AlphaFoldDB" id="A0AAD3CKK4"/>
<dbReference type="Proteomes" id="UP001054902">
    <property type="component" value="Unassembled WGS sequence"/>
</dbReference>
<comment type="caution">
    <text evidence="7">The sequence shown here is derived from an EMBL/GenBank/DDBJ whole genome shotgun (WGS) entry which is preliminary data.</text>
</comment>
<dbReference type="CDD" id="cd16454">
    <property type="entry name" value="RING-H2_PA-TM-RING"/>
    <property type="match status" value="1"/>
</dbReference>
<sequence>MAFAALEENLEQRRRREEDPEENVDDHSEKVMKHVIVKVVKMGELAPRPDVETSDELAEEPRVEASTETQPKKVYSERKKNINLWRKIERDLIVRRKRKKIKEMSDNSKSCAICLEAYKEGDEVAYSRNKQCAHYFHLDCISDWLRRRDECPVCRLVFLQHRNGNA</sequence>
<name>A0AAD3CKK4_9STRA</name>
<dbReference type="GO" id="GO:0008270">
    <property type="term" value="F:zinc ion binding"/>
    <property type="evidence" value="ECO:0007669"/>
    <property type="project" value="UniProtKB-KW"/>
</dbReference>
<dbReference type="PROSITE" id="PS50089">
    <property type="entry name" value="ZF_RING_2"/>
    <property type="match status" value="1"/>
</dbReference>
<organism evidence="7 8">
    <name type="scientific">Chaetoceros tenuissimus</name>
    <dbReference type="NCBI Taxonomy" id="426638"/>
    <lineage>
        <taxon>Eukaryota</taxon>
        <taxon>Sar</taxon>
        <taxon>Stramenopiles</taxon>
        <taxon>Ochrophyta</taxon>
        <taxon>Bacillariophyta</taxon>
        <taxon>Coscinodiscophyceae</taxon>
        <taxon>Chaetocerotophycidae</taxon>
        <taxon>Chaetocerotales</taxon>
        <taxon>Chaetocerotaceae</taxon>
        <taxon>Chaetoceros</taxon>
    </lineage>
</organism>
<keyword evidence="2 4" id="KW-0863">Zinc-finger</keyword>
<evidence type="ECO:0000259" key="6">
    <source>
        <dbReference type="PROSITE" id="PS50089"/>
    </source>
</evidence>
<dbReference type="InterPro" id="IPR053238">
    <property type="entry name" value="RING-H2_zinc_finger"/>
</dbReference>
<dbReference type="SUPFAM" id="SSF57850">
    <property type="entry name" value="RING/U-box"/>
    <property type="match status" value="1"/>
</dbReference>
<feature type="domain" description="RING-type" evidence="6">
    <location>
        <begin position="111"/>
        <end position="155"/>
    </location>
</feature>